<dbReference type="Proteomes" id="UP000297245">
    <property type="component" value="Unassembled WGS sequence"/>
</dbReference>
<evidence type="ECO:0000313" key="1">
    <source>
        <dbReference type="EMBL" id="THU96653.1"/>
    </source>
</evidence>
<evidence type="ECO:0000313" key="2">
    <source>
        <dbReference type="Proteomes" id="UP000297245"/>
    </source>
</evidence>
<name>A0A4S8M4L3_DENBC</name>
<accession>A0A4S8M4L3</accession>
<dbReference type="EMBL" id="ML179172">
    <property type="protein sequence ID" value="THU96653.1"/>
    <property type="molecule type" value="Genomic_DNA"/>
</dbReference>
<protein>
    <submittedName>
        <fullName evidence="1">Uncharacterized protein</fullName>
    </submittedName>
</protein>
<keyword evidence="2" id="KW-1185">Reference proteome</keyword>
<reference evidence="1 2" key="1">
    <citation type="journal article" date="2019" name="Nat. Ecol. Evol.">
        <title>Megaphylogeny resolves global patterns of mushroom evolution.</title>
        <authorList>
            <person name="Varga T."/>
            <person name="Krizsan K."/>
            <person name="Foldi C."/>
            <person name="Dima B."/>
            <person name="Sanchez-Garcia M."/>
            <person name="Sanchez-Ramirez S."/>
            <person name="Szollosi G.J."/>
            <person name="Szarkandi J.G."/>
            <person name="Papp V."/>
            <person name="Albert L."/>
            <person name="Andreopoulos W."/>
            <person name="Angelini C."/>
            <person name="Antonin V."/>
            <person name="Barry K.W."/>
            <person name="Bougher N.L."/>
            <person name="Buchanan P."/>
            <person name="Buyck B."/>
            <person name="Bense V."/>
            <person name="Catcheside P."/>
            <person name="Chovatia M."/>
            <person name="Cooper J."/>
            <person name="Damon W."/>
            <person name="Desjardin D."/>
            <person name="Finy P."/>
            <person name="Geml J."/>
            <person name="Haridas S."/>
            <person name="Hughes K."/>
            <person name="Justo A."/>
            <person name="Karasinski D."/>
            <person name="Kautmanova I."/>
            <person name="Kiss B."/>
            <person name="Kocsube S."/>
            <person name="Kotiranta H."/>
            <person name="LaButti K.M."/>
            <person name="Lechner B.E."/>
            <person name="Liimatainen K."/>
            <person name="Lipzen A."/>
            <person name="Lukacs Z."/>
            <person name="Mihaltcheva S."/>
            <person name="Morgado L.N."/>
            <person name="Niskanen T."/>
            <person name="Noordeloos M.E."/>
            <person name="Ohm R.A."/>
            <person name="Ortiz-Santana B."/>
            <person name="Ovrebo C."/>
            <person name="Racz N."/>
            <person name="Riley R."/>
            <person name="Savchenko A."/>
            <person name="Shiryaev A."/>
            <person name="Soop K."/>
            <person name="Spirin V."/>
            <person name="Szebenyi C."/>
            <person name="Tomsovsky M."/>
            <person name="Tulloss R.E."/>
            <person name="Uehling J."/>
            <person name="Grigoriev I.V."/>
            <person name="Vagvolgyi C."/>
            <person name="Papp T."/>
            <person name="Martin F.M."/>
            <person name="Miettinen O."/>
            <person name="Hibbett D.S."/>
            <person name="Nagy L.G."/>
        </authorList>
    </citation>
    <scope>NUCLEOTIDE SEQUENCE [LARGE SCALE GENOMIC DNA]</scope>
    <source>
        <strain evidence="1 2">CBS 962.96</strain>
    </source>
</reference>
<proteinExistence type="predicted"/>
<dbReference type="AlphaFoldDB" id="A0A4S8M4L3"/>
<gene>
    <name evidence="1" type="ORF">K435DRAFT_89877</name>
</gene>
<organism evidence="1 2">
    <name type="scientific">Dendrothele bispora (strain CBS 962.96)</name>
    <dbReference type="NCBI Taxonomy" id="1314807"/>
    <lineage>
        <taxon>Eukaryota</taxon>
        <taxon>Fungi</taxon>
        <taxon>Dikarya</taxon>
        <taxon>Basidiomycota</taxon>
        <taxon>Agaricomycotina</taxon>
        <taxon>Agaricomycetes</taxon>
        <taxon>Agaricomycetidae</taxon>
        <taxon>Agaricales</taxon>
        <taxon>Agaricales incertae sedis</taxon>
        <taxon>Dendrothele</taxon>
    </lineage>
</organism>
<sequence length="178" mass="20349">MTKNSTKSESRHRVIESSSHTLSTYRLPLQVIWTAYERNSHPHLHFLPPFLRCLGAVVREAGRCLFPFIGVPVRPVSIRSWTCSSTPGSVCRCRCVVGGCQLGKGKRTMRVNYRRRILDDDVPMPPRRILGFSWGRCRVLGHHPPFLSSVVNHSAVLHLSSLFPLSRLRGLIPHRWYE</sequence>